<comment type="caution">
    <text evidence="5">The sequence shown here is derived from an EMBL/GenBank/DDBJ whole genome shotgun (WGS) entry which is preliminary data.</text>
</comment>
<dbReference type="Gene3D" id="3.40.50.300">
    <property type="entry name" value="P-loop containing nucleotide triphosphate hydrolases"/>
    <property type="match status" value="2"/>
</dbReference>
<reference evidence="5 6" key="1">
    <citation type="submission" date="2024-03" db="EMBL/GenBank/DDBJ databases">
        <title>Draft genome sequence of Pseudonocardia nematodicida JCM 31783.</title>
        <authorList>
            <person name="Butdee W."/>
            <person name="Duangmal K."/>
        </authorList>
    </citation>
    <scope>NUCLEOTIDE SEQUENCE [LARGE SCALE GENOMIC DNA]</scope>
    <source>
        <strain evidence="5 6">JCM 31783</strain>
    </source>
</reference>
<gene>
    <name evidence="5" type="ORF">WIS52_29610</name>
</gene>
<organism evidence="5 6">
    <name type="scientific">Pseudonocardia nematodicida</name>
    <dbReference type="NCBI Taxonomy" id="1206997"/>
    <lineage>
        <taxon>Bacteria</taxon>
        <taxon>Bacillati</taxon>
        <taxon>Actinomycetota</taxon>
        <taxon>Actinomycetes</taxon>
        <taxon>Pseudonocardiales</taxon>
        <taxon>Pseudonocardiaceae</taxon>
        <taxon>Pseudonocardia</taxon>
    </lineage>
</organism>
<dbReference type="PANTHER" id="PTHR32114:SF2">
    <property type="entry name" value="ABC TRANSPORTER ABCH.3"/>
    <property type="match status" value="1"/>
</dbReference>
<dbReference type="RefSeq" id="WP_349301714.1">
    <property type="nucleotide sequence ID" value="NZ_JBEDNQ010000016.1"/>
</dbReference>
<sequence>MHEAERGLHDLLVEHLTTDEQVDADVTGLVLAAWSGAEDLAETLAGRSTPAADPSTPADAPEPPEAYLAAVHVAGFRGIGEEYTLPLRPGPGLTLVTGRNGSGKSSFAEGAELALTGTSSRWHNRSSVIWREGWRNLHATGPTSVSVDLVTTGATGTTRVTRRWEPEAGLDDAVWTVQEPGAKRTGYDGGTWRQDMETYRPFLSYGELGALIDGKPSELHDALFRLLGLGPLSDAQDRLKAARKPLEDAARSVNSGRRDLRAALESVEDERASAAAALLKKTAPDLDAVAELATGSDDDTAVGERLRALQQVTLPAADDVAAAAARLRSARETHGRIATDEARSADETATLLRAALHHHDGHGDGSCPVCGSGALDAAWHDRAAARAGELEASAVALRTATRELDEARAAAAALVAPLPEPALSAPVDTDGLVAVWEAWTGAAGDPDALEAAHGPALAALESARKAVDAELAHRDEVWAPLARRLATWHDEAYAVQRDQPARHRLAAADAWLAGTAGTLRDQRLAPFAEASQHVWRTLRQQSNVELGPVRLDGKGNRRRVALDVSVDDAEGGTALGVMSQGELHALGLSLFLPRATVPESPFRFVMIDDPVQAMDPAKVDGLAALLSEVAQDRQVVVFSHDDRLADSVRRLGRPATILEVQRRERSAVEIHRNSDPVERYLKDAEVLAWAEEIPIAIRGEVVATSCRSAIEAACQDRIRRTRLARGVPHADVEAALADARTTHQLATLAVFDDAGRGSDLLGRLNAGAGRAATDAFQKCRAGAHTGISVPLRDFLRDVRRLVGWLRR</sequence>
<evidence type="ECO:0000259" key="4">
    <source>
        <dbReference type="Pfam" id="PF13476"/>
    </source>
</evidence>
<evidence type="ECO:0000256" key="2">
    <source>
        <dbReference type="ARBA" id="ARBA00011322"/>
    </source>
</evidence>
<proteinExistence type="inferred from homology"/>
<comment type="similarity">
    <text evidence="1">Belongs to the SMC family. SbcC subfamily.</text>
</comment>
<feature type="domain" description="Rad50/SbcC-type AAA" evidence="4">
    <location>
        <begin position="71"/>
        <end position="156"/>
    </location>
</feature>
<evidence type="ECO:0000313" key="6">
    <source>
        <dbReference type="Proteomes" id="UP001494902"/>
    </source>
</evidence>
<dbReference type="EMBL" id="JBEDNQ010000016">
    <property type="protein sequence ID" value="MEQ3554642.1"/>
    <property type="molecule type" value="Genomic_DNA"/>
</dbReference>
<dbReference type="Pfam" id="PF13476">
    <property type="entry name" value="AAA_23"/>
    <property type="match status" value="1"/>
</dbReference>
<comment type="subunit">
    <text evidence="2">Heterodimer of SbcC and SbcD.</text>
</comment>
<protein>
    <recommendedName>
        <fullName evidence="3">Nuclease SbcCD subunit C</fullName>
    </recommendedName>
</protein>
<dbReference type="InterPro" id="IPR027417">
    <property type="entry name" value="P-loop_NTPase"/>
</dbReference>
<evidence type="ECO:0000256" key="1">
    <source>
        <dbReference type="ARBA" id="ARBA00006930"/>
    </source>
</evidence>
<dbReference type="Proteomes" id="UP001494902">
    <property type="component" value="Unassembled WGS sequence"/>
</dbReference>
<evidence type="ECO:0000313" key="5">
    <source>
        <dbReference type="EMBL" id="MEQ3554642.1"/>
    </source>
</evidence>
<dbReference type="PANTHER" id="PTHR32114">
    <property type="entry name" value="ABC TRANSPORTER ABCH.3"/>
    <property type="match status" value="1"/>
</dbReference>
<accession>A0ABV1KJM1</accession>
<name>A0ABV1KJM1_9PSEU</name>
<keyword evidence="6" id="KW-1185">Reference proteome</keyword>
<dbReference type="InterPro" id="IPR038729">
    <property type="entry name" value="Rad50/SbcC_AAA"/>
</dbReference>
<evidence type="ECO:0000256" key="3">
    <source>
        <dbReference type="ARBA" id="ARBA00013368"/>
    </source>
</evidence>
<dbReference type="SUPFAM" id="SSF52540">
    <property type="entry name" value="P-loop containing nucleoside triphosphate hydrolases"/>
    <property type="match status" value="1"/>
</dbReference>